<keyword evidence="8 12" id="KW-1133">Transmembrane helix</keyword>
<dbReference type="AlphaFoldDB" id="M1K950"/>
<evidence type="ECO:0000256" key="5">
    <source>
        <dbReference type="ARBA" id="ARBA00022692"/>
    </source>
</evidence>
<reference evidence="13" key="1">
    <citation type="journal article" date="2013" name="Eukaryot. Cell">
        <title>Extremely Reduced Levels of Heterozygosity in the Vertebrate Pathogen Encephalitozoon cuniculi.</title>
        <authorList>
            <person name="Selman M."/>
            <person name="Sak B."/>
            <person name="Kvac M."/>
            <person name="Farinelli L."/>
            <person name="Weiss L.M."/>
            <person name="Corradi N."/>
        </authorList>
    </citation>
    <scope>NUCLEOTIDE SEQUENCE</scope>
</reference>
<evidence type="ECO:0000256" key="11">
    <source>
        <dbReference type="SAM" id="MobiDB-lite"/>
    </source>
</evidence>
<evidence type="ECO:0000256" key="7">
    <source>
        <dbReference type="ARBA" id="ARBA00022927"/>
    </source>
</evidence>
<evidence type="ECO:0000256" key="3">
    <source>
        <dbReference type="ARBA" id="ARBA00021257"/>
    </source>
</evidence>
<evidence type="ECO:0000313" key="13">
    <source>
        <dbReference type="EMBL" id="AGE95827.1"/>
    </source>
</evidence>
<evidence type="ECO:0000256" key="9">
    <source>
        <dbReference type="ARBA" id="ARBA00023010"/>
    </source>
</evidence>
<keyword evidence="4" id="KW-0813">Transport</keyword>
<comment type="similarity">
    <text evidence="2">Belongs to the SEC62 family.</text>
</comment>
<feature type="region of interest" description="Disordered" evidence="11">
    <location>
        <begin position="103"/>
        <end position="130"/>
    </location>
</feature>
<evidence type="ECO:0000256" key="2">
    <source>
        <dbReference type="ARBA" id="ARBA00010604"/>
    </source>
</evidence>
<proteinExistence type="inferred from homology"/>
<evidence type="ECO:0000256" key="4">
    <source>
        <dbReference type="ARBA" id="ARBA00022448"/>
    </source>
</evidence>
<keyword evidence="6" id="KW-0256">Endoplasmic reticulum</keyword>
<dbReference type="InterPro" id="IPR004728">
    <property type="entry name" value="Sec62"/>
</dbReference>
<comment type="subcellular location">
    <subcellularLocation>
        <location evidence="1">Endoplasmic reticulum membrane</location>
        <topology evidence="1">Multi-pass membrane protein</topology>
    </subcellularLocation>
</comment>
<keyword evidence="7" id="KW-0653">Protein transport</keyword>
<accession>M1K950</accession>
<dbReference type="VEuPathDB" id="MicrosporidiaDB:ECU07_0700"/>
<evidence type="ECO:0000256" key="1">
    <source>
        <dbReference type="ARBA" id="ARBA00004477"/>
    </source>
</evidence>
<evidence type="ECO:0000256" key="10">
    <source>
        <dbReference type="ARBA" id="ARBA00023136"/>
    </source>
</evidence>
<name>M1K950_ENCCN</name>
<dbReference type="VEuPathDB" id="MicrosporidiaDB:AEWD_070660"/>
<feature type="transmembrane region" description="Helical" evidence="12">
    <location>
        <begin position="267"/>
        <end position="296"/>
    </location>
</feature>
<protein>
    <recommendedName>
        <fullName evidence="3">Translocation protein SEC62</fullName>
    </recommendedName>
</protein>
<dbReference type="VEuPathDB" id="MicrosporidiaDB:M970_070650"/>
<dbReference type="GO" id="GO:0031204">
    <property type="term" value="P:post-translational protein targeting to membrane, translocation"/>
    <property type="evidence" value="ECO:0007669"/>
    <property type="project" value="TreeGrafter"/>
</dbReference>
<evidence type="ECO:0000256" key="6">
    <source>
        <dbReference type="ARBA" id="ARBA00022824"/>
    </source>
</evidence>
<dbReference type="Pfam" id="PF03839">
    <property type="entry name" value="Sec62"/>
    <property type="match status" value="1"/>
</dbReference>
<keyword evidence="9" id="KW-0811">Translocation</keyword>
<evidence type="ECO:0000256" key="8">
    <source>
        <dbReference type="ARBA" id="ARBA00022989"/>
    </source>
</evidence>
<feature type="transmembrane region" description="Helical" evidence="12">
    <location>
        <begin position="234"/>
        <end position="255"/>
    </location>
</feature>
<sequence>MLDDRFTSYGAENVAADTYVSCIHRHNSMVCVVQKLKLPSLVSYNPIHRVDLHRLLMLDPRFVKQHCKPEIALLDIAQDQPKNVWAVYLRPKSSQRSKKIVCPLPDQGSKPHSRPRVMQMHGARQKSPKFDPKQMTVELKKCEDILRWVNAEEKTLRHRRRVKVFRGVDAVALLTKEGLDSLQARTAMQELLNESILFKVHINKRNTKECDVVLDQKFQEDQHYVFASERTSNISLVLCGVFVLVTFTIVLFRMWPRNIQQRLFSYMIYPLGGFITFIIVLAIVRLILFSITYLLYPSGIWLFPNLFEDVGFFESFVPLWEYHGTKKEKNAK</sequence>
<keyword evidence="10 12" id="KW-0472">Membrane</keyword>
<evidence type="ECO:0000256" key="12">
    <source>
        <dbReference type="SAM" id="Phobius"/>
    </source>
</evidence>
<dbReference type="PANTHER" id="PTHR12443">
    <property type="entry name" value="TRANSLOCATION PROTEIN SEC62"/>
    <property type="match status" value="1"/>
</dbReference>
<gene>
    <name evidence="13" type="ORF">ECU07_0700</name>
</gene>
<dbReference type="EMBL" id="KC513610">
    <property type="protein sequence ID" value="AGE95827.1"/>
    <property type="molecule type" value="Genomic_DNA"/>
</dbReference>
<dbReference type="PANTHER" id="PTHR12443:SF9">
    <property type="entry name" value="TRANSLOCATION PROTEIN SEC62"/>
    <property type="match status" value="1"/>
</dbReference>
<dbReference type="GO" id="GO:0005789">
    <property type="term" value="C:endoplasmic reticulum membrane"/>
    <property type="evidence" value="ECO:0007669"/>
    <property type="project" value="UniProtKB-SubCell"/>
</dbReference>
<keyword evidence="5 12" id="KW-0812">Transmembrane</keyword>
<dbReference type="VEuPathDB" id="MicrosporidiaDB:AEWQ_070660"/>
<organism evidence="13">
    <name type="scientific">Encephalitozoon cuniculi</name>
    <name type="common">Microsporidian parasite</name>
    <dbReference type="NCBI Taxonomy" id="6035"/>
    <lineage>
        <taxon>Eukaryota</taxon>
        <taxon>Fungi</taxon>
        <taxon>Fungi incertae sedis</taxon>
        <taxon>Microsporidia</taxon>
        <taxon>Unikaryonidae</taxon>
        <taxon>Encephalitozoon</taxon>
    </lineage>
</organism>
<dbReference type="VEuPathDB" id="MicrosporidiaDB:AEWR_070650"/>